<dbReference type="PANTHER" id="PTHR47439">
    <property type="entry name" value="LOW MOLECULAR WEIGHT PHOSPHOTYROSINE PROTEIN PHOSPHATASE-RELATED"/>
    <property type="match status" value="1"/>
</dbReference>
<feature type="compositionally biased region" description="Low complexity" evidence="1">
    <location>
        <begin position="8"/>
        <end position="29"/>
    </location>
</feature>
<reference evidence="3 4" key="1">
    <citation type="submission" date="2024-03" db="EMBL/GenBank/DDBJ databases">
        <title>Complete genome sequence of the green alga Chloropicon roscoffensis RCC1871.</title>
        <authorList>
            <person name="Lemieux C."/>
            <person name="Pombert J.-F."/>
            <person name="Otis C."/>
            <person name="Turmel M."/>
        </authorList>
    </citation>
    <scope>NUCLEOTIDE SEQUENCE [LARGE SCALE GENOMIC DNA]</scope>
    <source>
        <strain evidence="3 4">RCC1871</strain>
    </source>
</reference>
<sequence>MASASAQRRGVVGAARRAGGRTGMAAGTRRGAGGGPSLARRSRLVLVRASESGAREAKVGVIFVCLGNICRSPTAEAVFATRVEMAGLEDAFDVDSCGTGGGSSNWYKPGGFSYHEGEQGDPRMRAAASERGIAITSVSRPLREEDFARFQYIVGMDESNLGAITLAAAEWQVPPPEEGGYKVVSMADYCTKHDVAKVPDPYYAGGFDKVIDLLEDACEGLLGEIQKERGL</sequence>
<keyword evidence="4" id="KW-1185">Reference proteome</keyword>
<evidence type="ECO:0000313" key="4">
    <source>
        <dbReference type="Proteomes" id="UP001472866"/>
    </source>
</evidence>
<dbReference type="AlphaFoldDB" id="A0AAX4PLF8"/>
<dbReference type="SUPFAM" id="SSF52788">
    <property type="entry name" value="Phosphotyrosine protein phosphatases I"/>
    <property type="match status" value="1"/>
</dbReference>
<feature type="domain" description="Phosphotyrosine protein phosphatase I" evidence="2">
    <location>
        <begin position="59"/>
        <end position="224"/>
    </location>
</feature>
<organism evidence="3 4">
    <name type="scientific">Chloropicon roscoffensis</name>
    <dbReference type="NCBI Taxonomy" id="1461544"/>
    <lineage>
        <taxon>Eukaryota</taxon>
        <taxon>Viridiplantae</taxon>
        <taxon>Chlorophyta</taxon>
        <taxon>Chloropicophyceae</taxon>
        <taxon>Chloropicales</taxon>
        <taxon>Chloropicaceae</taxon>
        <taxon>Chloropicon</taxon>
    </lineage>
</organism>
<dbReference type="CDD" id="cd16343">
    <property type="entry name" value="LMWPTP"/>
    <property type="match status" value="1"/>
</dbReference>
<dbReference type="InterPro" id="IPR036196">
    <property type="entry name" value="Ptyr_pPase_sf"/>
</dbReference>
<protein>
    <submittedName>
        <fullName evidence="3">Low molecular weight phosphotyrosine protein phosphatase</fullName>
    </submittedName>
</protein>
<dbReference type="Proteomes" id="UP001472866">
    <property type="component" value="Chromosome 17"/>
</dbReference>
<feature type="region of interest" description="Disordered" evidence="1">
    <location>
        <begin position="1"/>
        <end position="37"/>
    </location>
</feature>
<dbReference type="Pfam" id="PF01451">
    <property type="entry name" value="LMWPc"/>
    <property type="match status" value="1"/>
</dbReference>
<evidence type="ECO:0000256" key="1">
    <source>
        <dbReference type="SAM" id="MobiDB-lite"/>
    </source>
</evidence>
<dbReference type="InterPro" id="IPR023485">
    <property type="entry name" value="Ptyr_pPase"/>
</dbReference>
<gene>
    <name evidence="3" type="ORF">HKI87_17g85580</name>
</gene>
<accession>A0AAX4PLF8</accession>
<dbReference type="InterPro" id="IPR052995">
    <property type="entry name" value="LMW-PTP"/>
</dbReference>
<dbReference type="SMART" id="SM00226">
    <property type="entry name" value="LMWPc"/>
    <property type="match status" value="1"/>
</dbReference>
<dbReference type="EMBL" id="CP151517">
    <property type="protein sequence ID" value="WZN66986.1"/>
    <property type="molecule type" value="Genomic_DNA"/>
</dbReference>
<proteinExistence type="predicted"/>
<dbReference type="PANTHER" id="PTHR47439:SF1">
    <property type="entry name" value="ACID PHOSPHATASE"/>
    <property type="match status" value="1"/>
</dbReference>
<evidence type="ECO:0000313" key="3">
    <source>
        <dbReference type="EMBL" id="WZN66986.1"/>
    </source>
</evidence>
<name>A0AAX4PLF8_9CHLO</name>
<dbReference type="Gene3D" id="3.40.50.2300">
    <property type="match status" value="1"/>
</dbReference>
<evidence type="ECO:0000259" key="2">
    <source>
        <dbReference type="SMART" id="SM00226"/>
    </source>
</evidence>